<dbReference type="Pfam" id="PF07980">
    <property type="entry name" value="SusD_RagB"/>
    <property type="match status" value="1"/>
</dbReference>
<sequence>MNRIIKLTTALLLIITASSCKKYLDIEPVGRVIPKTAEDFRGLLTSAYGHFPEHKSLLALRTDETVLDEWATDYPSAKGIYTWNDATPDAATFQFQYVQFYTVIFNANHVIAEIENEAGKTTETDQIKGEAFLLRAYCHFELLNLYAKPYNKATAASDRGIPMSLKIDLEQNYAPSTVEEVYTQILSDIADGQKLLNVATFETGKNYRFTTRAAWALLARVREFRGEWEQALQATEQALTLNDKLEDLNASSRLPSHYQSVENIMSLEKAFNLRGVALISDHLLGIYDRTNDLRFPLYFSRSGGDYASLKGGDNALKITFRNGELYLIRAEAALHANNKALALQSLLALKAKRLKPAYYQTEATRISTLGNEALAQEILNERERELALEGHRWYDLRRYGQPGITHFTGGEEFTLKQNDPRYTLRFPKDALASNPNLQ</sequence>
<comment type="similarity">
    <text evidence="2">Belongs to the SusD family.</text>
</comment>
<dbReference type="Gene3D" id="1.25.40.390">
    <property type="match status" value="1"/>
</dbReference>
<evidence type="ECO:0000313" key="8">
    <source>
        <dbReference type="EMBL" id="RXK83679.1"/>
    </source>
</evidence>
<dbReference type="Pfam" id="PF14322">
    <property type="entry name" value="SusD-like_3"/>
    <property type="match status" value="1"/>
</dbReference>
<dbReference type="AlphaFoldDB" id="A0A4Q1D5F2"/>
<dbReference type="InterPro" id="IPR033985">
    <property type="entry name" value="SusD-like_N"/>
</dbReference>
<feature type="domain" description="SusD-like N-terminal" evidence="7">
    <location>
        <begin position="22"/>
        <end position="221"/>
    </location>
</feature>
<dbReference type="GO" id="GO:0009279">
    <property type="term" value="C:cell outer membrane"/>
    <property type="evidence" value="ECO:0007669"/>
    <property type="project" value="UniProtKB-SubCell"/>
</dbReference>
<dbReference type="RefSeq" id="WP_129004731.1">
    <property type="nucleotide sequence ID" value="NZ_SDHZ01000002.1"/>
</dbReference>
<organism evidence="8 9">
    <name type="scientific">Filimonas effusa</name>
    <dbReference type="NCBI Taxonomy" id="2508721"/>
    <lineage>
        <taxon>Bacteria</taxon>
        <taxon>Pseudomonadati</taxon>
        <taxon>Bacteroidota</taxon>
        <taxon>Chitinophagia</taxon>
        <taxon>Chitinophagales</taxon>
        <taxon>Chitinophagaceae</taxon>
        <taxon>Filimonas</taxon>
    </lineage>
</organism>
<evidence type="ECO:0000256" key="2">
    <source>
        <dbReference type="ARBA" id="ARBA00006275"/>
    </source>
</evidence>
<dbReference type="SUPFAM" id="SSF48452">
    <property type="entry name" value="TPR-like"/>
    <property type="match status" value="1"/>
</dbReference>
<dbReference type="EMBL" id="SDHZ01000002">
    <property type="protein sequence ID" value="RXK83679.1"/>
    <property type="molecule type" value="Genomic_DNA"/>
</dbReference>
<evidence type="ECO:0000259" key="6">
    <source>
        <dbReference type="Pfam" id="PF07980"/>
    </source>
</evidence>
<dbReference type="InterPro" id="IPR011990">
    <property type="entry name" value="TPR-like_helical_dom_sf"/>
</dbReference>
<dbReference type="PROSITE" id="PS51257">
    <property type="entry name" value="PROKAR_LIPOPROTEIN"/>
    <property type="match status" value="1"/>
</dbReference>
<evidence type="ECO:0000256" key="1">
    <source>
        <dbReference type="ARBA" id="ARBA00004442"/>
    </source>
</evidence>
<evidence type="ECO:0000259" key="7">
    <source>
        <dbReference type="Pfam" id="PF14322"/>
    </source>
</evidence>
<dbReference type="OrthoDB" id="697229at2"/>
<accession>A0A4Q1D5F2</accession>
<evidence type="ECO:0000256" key="4">
    <source>
        <dbReference type="ARBA" id="ARBA00023136"/>
    </source>
</evidence>
<keyword evidence="9" id="KW-1185">Reference proteome</keyword>
<protein>
    <submittedName>
        <fullName evidence="8">RagB/SusD family nutrient uptake outer membrane protein</fullName>
    </submittedName>
</protein>
<keyword evidence="5" id="KW-0998">Cell outer membrane</keyword>
<feature type="domain" description="RagB/SusD" evidence="6">
    <location>
        <begin position="318"/>
        <end position="411"/>
    </location>
</feature>
<proteinExistence type="inferred from homology"/>
<keyword evidence="3" id="KW-0732">Signal</keyword>
<evidence type="ECO:0000256" key="3">
    <source>
        <dbReference type="ARBA" id="ARBA00022729"/>
    </source>
</evidence>
<reference evidence="8 9" key="1">
    <citation type="submission" date="2019-01" db="EMBL/GenBank/DDBJ databases">
        <title>Filimonas sp. strain TTM-71.</title>
        <authorList>
            <person name="Chen W.-M."/>
        </authorList>
    </citation>
    <scope>NUCLEOTIDE SEQUENCE [LARGE SCALE GENOMIC DNA]</scope>
    <source>
        <strain evidence="8 9">TTM-71</strain>
    </source>
</reference>
<dbReference type="Proteomes" id="UP000290545">
    <property type="component" value="Unassembled WGS sequence"/>
</dbReference>
<comment type="caution">
    <text evidence="8">The sequence shown here is derived from an EMBL/GenBank/DDBJ whole genome shotgun (WGS) entry which is preliminary data.</text>
</comment>
<comment type="subcellular location">
    <subcellularLocation>
        <location evidence="1">Cell outer membrane</location>
    </subcellularLocation>
</comment>
<evidence type="ECO:0000256" key="5">
    <source>
        <dbReference type="ARBA" id="ARBA00023237"/>
    </source>
</evidence>
<dbReference type="InterPro" id="IPR012944">
    <property type="entry name" value="SusD_RagB_dom"/>
</dbReference>
<evidence type="ECO:0000313" key="9">
    <source>
        <dbReference type="Proteomes" id="UP000290545"/>
    </source>
</evidence>
<name>A0A4Q1D5F2_9BACT</name>
<gene>
    <name evidence="8" type="ORF">ESB13_16495</name>
</gene>
<keyword evidence="4" id="KW-0472">Membrane</keyword>